<protein>
    <submittedName>
        <fullName evidence="2">Diacylglycerol O-acyltransferase-like protein</fullName>
    </submittedName>
</protein>
<evidence type="ECO:0000313" key="2">
    <source>
        <dbReference type="EMBL" id="RWS24378.1"/>
    </source>
</evidence>
<keyword evidence="1" id="KW-0472">Membrane</keyword>
<dbReference type="Proteomes" id="UP000288716">
    <property type="component" value="Unassembled WGS sequence"/>
</dbReference>
<keyword evidence="1" id="KW-0812">Transmembrane</keyword>
<comment type="caution">
    <text evidence="2">The sequence shown here is derived from an EMBL/GenBank/DDBJ whole genome shotgun (WGS) entry which is preliminary data.</text>
</comment>
<dbReference type="GO" id="GO:0016746">
    <property type="term" value="F:acyltransferase activity"/>
    <property type="evidence" value="ECO:0007669"/>
    <property type="project" value="UniProtKB-KW"/>
</dbReference>
<keyword evidence="1" id="KW-1133">Transmembrane helix</keyword>
<keyword evidence="3" id="KW-1185">Reference proteome</keyword>
<name>A0A443S9Z3_9ACAR</name>
<accession>A0A443S9Z3</accession>
<dbReference type="OrthoDB" id="264532at2759"/>
<gene>
    <name evidence="2" type="ORF">B4U80_08860</name>
</gene>
<evidence type="ECO:0000313" key="3">
    <source>
        <dbReference type="Proteomes" id="UP000288716"/>
    </source>
</evidence>
<dbReference type="STRING" id="299467.A0A443S9Z3"/>
<dbReference type="VEuPathDB" id="VectorBase:LDEU007664"/>
<organism evidence="2 3">
    <name type="scientific">Leptotrombidium deliense</name>
    <dbReference type="NCBI Taxonomy" id="299467"/>
    <lineage>
        <taxon>Eukaryota</taxon>
        <taxon>Metazoa</taxon>
        <taxon>Ecdysozoa</taxon>
        <taxon>Arthropoda</taxon>
        <taxon>Chelicerata</taxon>
        <taxon>Arachnida</taxon>
        <taxon>Acari</taxon>
        <taxon>Acariformes</taxon>
        <taxon>Trombidiformes</taxon>
        <taxon>Prostigmata</taxon>
        <taxon>Anystina</taxon>
        <taxon>Parasitengona</taxon>
        <taxon>Trombiculoidea</taxon>
        <taxon>Trombiculidae</taxon>
        <taxon>Leptotrombidium</taxon>
    </lineage>
</organism>
<dbReference type="AlphaFoldDB" id="A0A443S9Z3"/>
<proteinExistence type="predicted"/>
<sequence>MAHFLGIDFAPIHLPLKRRLQTLAVLIVCNEFLFLGLLSSSFLLFLLFSPFFLFTIGYITWMVYDKETCKRGYSKCRIF</sequence>
<feature type="transmembrane region" description="Helical" evidence="1">
    <location>
        <begin position="44"/>
        <end position="64"/>
    </location>
</feature>
<reference evidence="2 3" key="1">
    <citation type="journal article" date="2018" name="Gigascience">
        <title>Genomes of trombidid mites reveal novel predicted allergens and laterally-transferred genes associated with secondary metabolism.</title>
        <authorList>
            <person name="Dong X."/>
            <person name="Chaisiri K."/>
            <person name="Xia D."/>
            <person name="Armstrong S.D."/>
            <person name="Fang Y."/>
            <person name="Donnelly M.J."/>
            <person name="Kadowaki T."/>
            <person name="McGarry J.W."/>
            <person name="Darby A.C."/>
            <person name="Makepeace B.L."/>
        </authorList>
    </citation>
    <scope>NUCLEOTIDE SEQUENCE [LARGE SCALE GENOMIC DNA]</scope>
    <source>
        <strain evidence="2">UoL-UT</strain>
    </source>
</reference>
<dbReference type="EMBL" id="NCKV01004954">
    <property type="protein sequence ID" value="RWS24378.1"/>
    <property type="molecule type" value="Genomic_DNA"/>
</dbReference>
<keyword evidence="2" id="KW-0808">Transferase</keyword>
<keyword evidence="2" id="KW-0012">Acyltransferase</keyword>
<evidence type="ECO:0000256" key="1">
    <source>
        <dbReference type="SAM" id="Phobius"/>
    </source>
</evidence>